<dbReference type="Pfam" id="PF00211">
    <property type="entry name" value="Guanylate_cyc"/>
    <property type="match status" value="1"/>
</dbReference>
<evidence type="ECO:0000313" key="4">
    <source>
        <dbReference type="Proteomes" id="UP000196531"/>
    </source>
</evidence>
<accession>A0A1Y5F7W2</accession>
<dbReference type="PROSITE" id="PS50125">
    <property type="entry name" value="GUANYLATE_CYCLASE_2"/>
    <property type="match status" value="1"/>
</dbReference>
<name>A0A1Y5F7W2_9BACT</name>
<evidence type="ECO:0000259" key="2">
    <source>
        <dbReference type="PROSITE" id="PS50125"/>
    </source>
</evidence>
<keyword evidence="1" id="KW-1133">Transmembrane helix</keyword>
<dbReference type="Proteomes" id="UP000196531">
    <property type="component" value="Unassembled WGS sequence"/>
</dbReference>
<gene>
    <name evidence="3" type="ORF">A9Q84_11600</name>
</gene>
<dbReference type="InterPro" id="IPR007890">
    <property type="entry name" value="CHASE2"/>
</dbReference>
<sequence>MWSKIIKYLGFIFIISFSALSVFFSLTERDIEDPNIKSKIAYTSFFEDRFFDIRMRQTIKSDKFEKRLVMADIDDYSLKELGQWPVNRKTWATLIDKLGTYGAKVIAFDVFFAEETKVCNDVSVDDLMANSITRFQSIPGNKVIIPYSLNTQGADIFEELPEQLYNFIVDTKNSEGIELKPKAVSKAVWPIQKILDTEASLGHIQVEADSDGIMRHYQIVGNIDTLYMPSYSLLAYLHYTGDSPILEMLNIGDYKFKLATGNLELNYKGEAKVRWLGDASHFPRVSIADIVRAGDNDEKMKEIFDNTIVFVGASAYGAYDLRHTPVDPILPGVFFHMNLTHMLLEGNYFKPQQDSTFLSWAILLGGSLIILIIQFFGNAIVDLVSTIVLIGGIYYYDTYHLIPEGYEIKLFFCFFAIVSSYSWNTFLHFYLANKDKAFLKGAFSSYISPELIDEMYDRGEHPELGGDCGIRTAYFTDIQGFSSFSENLSATQLVELLNEYLTAMTDILLEEKGTLDKYEGDAIIAFFGAPMPLEDHATRALHVAARMQDSLLELRKKWVKEGDKWPKIVHEMRMRIGVNTGEIVTGNMGSASRMNYTMMGDSVNLAARLEEAAKQYGIFNHISEYTLAECNEKEFLFRELDTIKVVGKSKPVTTYELLDLKKNASDLLFKLQENFQKGLVNYKNQQWDMAIECFEQSLVLELERFPLLHEKPNPSSIYIERCNQFKELPPPPNWDGVFTLTSK</sequence>
<reference evidence="4" key="1">
    <citation type="journal article" date="2017" name="Proc. Natl. Acad. Sci. U.S.A.">
        <title>Simulation of Deepwater Horizon oil plume reveals substrate specialization within a complex community of hydrocarbon-degraders.</title>
        <authorList>
            <person name="Hu P."/>
            <person name="Dubinsky E.A."/>
            <person name="Probst A.J."/>
            <person name="Wang J."/>
            <person name="Sieber C.M.K."/>
            <person name="Tom L.M."/>
            <person name="Gardinali P."/>
            <person name="Banfield J.F."/>
            <person name="Atlas R.M."/>
            <person name="Andersen G.L."/>
        </authorList>
    </citation>
    <scope>NUCLEOTIDE SEQUENCE [LARGE SCALE GENOMIC DNA]</scope>
</reference>
<dbReference type="AlphaFoldDB" id="A0A1Y5F7W2"/>
<protein>
    <recommendedName>
        <fullName evidence="2">Guanylate cyclase domain-containing protein</fullName>
    </recommendedName>
</protein>
<dbReference type="EMBL" id="MAAO01000006">
    <property type="protein sequence ID" value="OUR96973.1"/>
    <property type="molecule type" value="Genomic_DNA"/>
</dbReference>
<dbReference type="PANTHER" id="PTHR43081">
    <property type="entry name" value="ADENYLATE CYCLASE, TERMINAL-DIFFERENTIATION SPECIFIC-RELATED"/>
    <property type="match status" value="1"/>
</dbReference>
<feature type="transmembrane region" description="Helical" evidence="1">
    <location>
        <begin position="380"/>
        <end position="396"/>
    </location>
</feature>
<dbReference type="CDD" id="cd07302">
    <property type="entry name" value="CHD"/>
    <property type="match status" value="1"/>
</dbReference>
<dbReference type="PANTHER" id="PTHR43081:SF1">
    <property type="entry name" value="ADENYLATE CYCLASE, TERMINAL-DIFFERENTIATION SPECIFIC"/>
    <property type="match status" value="1"/>
</dbReference>
<dbReference type="SUPFAM" id="SSF55073">
    <property type="entry name" value="Nucleotide cyclase"/>
    <property type="match status" value="1"/>
</dbReference>
<dbReference type="Pfam" id="PF05226">
    <property type="entry name" value="CHASE2"/>
    <property type="match status" value="1"/>
</dbReference>
<feature type="transmembrane region" description="Helical" evidence="1">
    <location>
        <begin position="408"/>
        <end position="431"/>
    </location>
</feature>
<feature type="domain" description="Guanylate cyclase" evidence="2">
    <location>
        <begin position="472"/>
        <end position="610"/>
    </location>
</feature>
<proteinExistence type="predicted"/>
<comment type="caution">
    <text evidence="3">The sequence shown here is derived from an EMBL/GenBank/DDBJ whole genome shotgun (WGS) entry which is preliminary data.</text>
</comment>
<dbReference type="GO" id="GO:0006171">
    <property type="term" value="P:cAMP biosynthetic process"/>
    <property type="evidence" value="ECO:0007669"/>
    <property type="project" value="TreeGrafter"/>
</dbReference>
<dbReference type="InterPro" id="IPR029787">
    <property type="entry name" value="Nucleotide_cyclase"/>
</dbReference>
<evidence type="ECO:0000256" key="1">
    <source>
        <dbReference type="SAM" id="Phobius"/>
    </source>
</evidence>
<dbReference type="Gene3D" id="3.30.70.1230">
    <property type="entry name" value="Nucleotide cyclase"/>
    <property type="match status" value="1"/>
</dbReference>
<evidence type="ECO:0000313" key="3">
    <source>
        <dbReference type="EMBL" id="OUR96973.1"/>
    </source>
</evidence>
<dbReference type="InterPro" id="IPR001054">
    <property type="entry name" value="A/G_cyclase"/>
</dbReference>
<dbReference type="SMART" id="SM01080">
    <property type="entry name" value="CHASE2"/>
    <property type="match status" value="1"/>
</dbReference>
<dbReference type="SMART" id="SM00044">
    <property type="entry name" value="CYCc"/>
    <property type="match status" value="1"/>
</dbReference>
<dbReference type="GO" id="GO:0035556">
    <property type="term" value="P:intracellular signal transduction"/>
    <property type="evidence" value="ECO:0007669"/>
    <property type="project" value="InterPro"/>
</dbReference>
<keyword evidence="1" id="KW-0472">Membrane</keyword>
<feature type="transmembrane region" description="Helical" evidence="1">
    <location>
        <begin position="357"/>
        <end position="373"/>
    </location>
</feature>
<keyword evidence="1" id="KW-0812">Transmembrane</keyword>
<dbReference type="GO" id="GO:0004016">
    <property type="term" value="F:adenylate cyclase activity"/>
    <property type="evidence" value="ECO:0007669"/>
    <property type="project" value="UniProtKB-ARBA"/>
</dbReference>
<organism evidence="3 4">
    <name type="scientific">Halobacteriovorax marinus</name>
    <dbReference type="NCBI Taxonomy" id="97084"/>
    <lineage>
        <taxon>Bacteria</taxon>
        <taxon>Pseudomonadati</taxon>
        <taxon>Bdellovibrionota</taxon>
        <taxon>Bacteriovoracia</taxon>
        <taxon>Bacteriovoracales</taxon>
        <taxon>Halobacteriovoraceae</taxon>
        <taxon>Halobacteriovorax</taxon>
    </lineage>
</organism>
<dbReference type="InterPro" id="IPR050697">
    <property type="entry name" value="Adenylyl/Guanylyl_Cyclase_3/4"/>
</dbReference>